<dbReference type="PANTHER" id="PTHR23012">
    <property type="entry name" value="RING/FYVE/PHD ZINC FINGER DOMAIN-CONTAINING"/>
    <property type="match status" value="1"/>
</dbReference>
<dbReference type="GO" id="GO:0016020">
    <property type="term" value="C:membrane"/>
    <property type="evidence" value="ECO:0007669"/>
    <property type="project" value="TreeGrafter"/>
</dbReference>
<keyword evidence="5" id="KW-0472">Membrane</keyword>
<evidence type="ECO:0000256" key="3">
    <source>
        <dbReference type="ARBA" id="ARBA00022833"/>
    </source>
</evidence>
<accession>A0AAV8D8X3</accession>
<evidence type="ECO:0000313" key="7">
    <source>
        <dbReference type="EMBL" id="KAJ4765418.1"/>
    </source>
</evidence>
<evidence type="ECO:0000256" key="5">
    <source>
        <dbReference type="SAM" id="Phobius"/>
    </source>
</evidence>
<dbReference type="GO" id="GO:0008270">
    <property type="term" value="F:zinc ion binding"/>
    <property type="evidence" value="ECO:0007669"/>
    <property type="project" value="UniProtKB-KW"/>
</dbReference>
<dbReference type="Pfam" id="PF12428">
    <property type="entry name" value="DUF3675"/>
    <property type="match status" value="1"/>
</dbReference>
<dbReference type="Proteomes" id="UP001140206">
    <property type="component" value="Chromosome 4"/>
</dbReference>
<keyword evidence="5" id="KW-1133">Transmembrane helix</keyword>
<keyword evidence="1" id="KW-0479">Metal-binding</keyword>
<dbReference type="InterPro" id="IPR033275">
    <property type="entry name" value="MARCH-like"/>
</dbReference>
<dbReference type="SUPFAM" id="SSF57850">
    <property type="entry name" value="RING/U-box"/>
    <property type="match status" value="1"/>
</dbReference>
<dbReference type="Pfam" id="PF12906">
    <property type="entry name" value="RINGv"/>
    <property type="match status" value="1"/>
</dbReference>
<dbReference type="InterPro" id="IPR022143">
    <property type="entry name" value="DUF3675"/>
</dbReference>
<dbReference type="PROSITE" id="PS51292">
    <property type="entry name" value="ZF_RING_CH"/>
    <property type="match status" value="1"/>
</dbReference>
<protein>
    <submittedName>
        <fullName evidence="7">RING/FYVE/PHD zinc finger superfamily protein</fullName>
    </submittedName>
</protein>
<evidence type="ECO:0000256" key="2">
    <source>
        <dbReference type="ARBA" id="ARBA00022771"/>
    </source>
</evidence>
<dbReference type="FunFam" id="3.30.40.10:FF:000337">
    <property type="entry name" value="Zinc finger family protein"/>
    <property type="match status" value="1"/>
</dbReference>
<feature type="domain" description="RING-CH-type" evidence="6">
    <location>
        <begin position="74"/>
        <end position="134"/>
    </location>
</feature>
<gene>
    <name evidence="7" type="ORF">LUZ62_075793</name>
</gene>
<feature type="transmembrane region" description="Helical" evidence="5">
    <location>
        <begin position="221"/>
        <end position="245"/>
    </location>
</feature>
<dbReference type="AlphaFoldDB" id="A0AAV8D8X3"/>
<evidence type="ECO:0000313" key="8">
    <source>
        <dbReference type="Proteomes" id="UP001140206"/>
    </source>
</evidence>
<dbReference type="GO" id="GO:0004842">
    <property type="term" value="F:ubiquitin-protein transferase activity"/>
    <property type="evidence" value="ECO:0007669"/>
    <property type="project" value="TreeGrafter"/>
</dbReference>
<dbReference type="PANTHER" id="PTHR23012:SF174">
    <property type="entry name" value="OS01G0121200 PROTEIN"/>
    <property type="match status" value="1"/>
</dbReference>
<dbReference type="SMART" id="SM00744">
    <property type="entry name" value="RINGv"/>
    <property type="match status" value="1"/>
</dbReference>
<organism evidence="7 8">
    <name type="scientific">Rhynchospora pubera</name>
    <dbReference type="NCBI Taxonomy" id="906938"/>
    <lineage>
        <taxon>Eukaryota</taxon>
        <taxon>Viridiplantae</taxon>
        <taxon>Streptophyta</taxon>
        <taxon>Embryophyta</taxon>
        <taxon>Tracheophyta</taxon>
        <taxon>Spermatophyta</taxon>
        <taxon>Magnoliopsida</taxon>
        <taxon>Liliopsida</taxon>
        <taxon>Poales</taxon>
        <taxon>Cyperaceae</taxon>
        <taxon>Cyperoideae</taxon>
        <taxon>Rhynchosporeae</taxon>
        <taxon>Rhynchospora</taxon>
    </lineage>
</organism>
<reference evidence="7" key="1">
    <citation type="submission" date="2022-08" db="EMBL/GenBank/DDBJ databases">
        <authorList>
            <person name="Marques A."/>
        </authorList>
    </citation>
    <scope>NUCLEOTIDE SEQUENCE</scope>
    <source>
        <strain evidence="7">RhyPub2mFocal</strain>
        <tissue evidence="7">Leaves</tissue>
    </source>
</reference>
<dbReference type="InterPro" id="IPR013083">
    <property type="entry name" value="Znf_RING/FYVE/PHD"/>
</dbReference>
<evidence type="ECO:0000256" key="4">
    <source>
        <dbReference type="SAM" id="MobiDB-lite"/>
    </source>
</evidence>
<keyword evidence="2" id="KW-0863">Zinc-finger</keyword>
<comment type="caution">
    <text evidence="7">The sequence shown here is derived from an EMBL/GenBank/DDBJ whole genome shotgun (WGS) entry which is preliminary data.</text>
</comment>
<dbReference type="Gene3D" id="3.30.40.10">
    <property type="entry name" value="Zinc/RING finger domain, C3HC4 (zinc finger)"/>
    <property type="match status" value="1"/>
</dbReference>
<evidence type="ECO:0000256" key="1">
    <source>
        <dbReference type="ARBA" id="ARBA00022723"/>
    </source>
</evidence>
<proteinExistence type="predicted"/>
<dbReference type="GO" id="GO:0016567">
    <property type="term" value="P:protein ubiquitination"/>
    <property type="evidence" value="ECO:0007669"/>
    <property type="project" value="TreeGrafter"/>
</dbReference>
<feature type="region of interest" description="Disordered" evidence="4">
    <location>
        <begin position="47"/>
        <end position="67"/>
    </location>
</feature>
<sequence>MAQLLNFLRQSSSFDIKRMGDHLALLVDRLLTESTLEAAIKSRKQTQFGPVSPLSDNDTCQPESSNISNFGEVGPPRKLVECRICQEEDFDLNLEAPCSCCGSLKYAHRKCIQRWCNEKGDTTCEICLQQFKPGYTAPQHLFHYGSLPMNFRGSWEVSRQDVQDSQVITMVPSHRDVTGEYDEYSTRTTSSICCRSVAITFMILLVLRHMLPILIDEQYSFALFSLLVLRVAGVIFPIVVMARALMAFHRRRRQQEAREVDTSTDTEADTIWMHPRIIQLH</sequence>
<dbReference type="CDD" id="cd16495">
    <property type="entry name" value="RING_CH-C4HC3_MARCH"/>
    <property type="match status" value="1"/>
</dbReference>
<keyword evidence="5" id="KW-0812">Transmembrane</keyword>
<dbReference type="EMBL" id="JAMFTS010000004">
    <property type="protein sequence ID" value="KAJ4765418.1"/>
    <property type="molecule type" value="Genomic_DNA"/>
</dbReference>
<feature type="transmembrane region" description="Helical" evidence="5">
    <location>
        <begin position="197"/>
        <end position="215"/>
    </location>
</feature>
<name>A0AAV8D8X3_9POAL</name>
<evidence type="ECO:0000259" key="6">
    <source>
        <dbReference type="PROSITE" id="PS51292"/>
    </source>
</evidence>
<keyword evidence="8" id="KW-1185">Reference proteome</keyword>
<dbReference type="InterPro" id="IPR011016">
    <property type="entry name" value="Znf_RING-CH"/>
</dbReference>
<keyword evidence="3" id="KW-0862">Zinc</keyword>